<evidence type="ECO:0000313" key="2">
    <source>
        <dbReference type="Proteomes" id="UP001139150"/>
    </source>
</evidence>
<dbReference type="RefSeq" id="WP_250094565.1">
    <property type="nucleotide sequence ID" value="NZ_JAKRYL010000001.1"/>
</dbReference>
<sequence length="59" mass="6728">MFNLNTLIKEDGLYFVKIKAKTIDSKVMPTKQFIAGSLSEEDIDSLPSKRDEGHHESHH</sequence>
<accession>A0A9X1ZUA1</accession>
<name>A0A9X1ZUA1_9BACI</name>
<gene>
    <name evidence="1" type="ORF">MF646_00715</name>
</gene>
<reference evidence="1" key="1">
    <citation type="submission" date="2022-02" db="EMBL/GenBank/DDBJ databases">
        <title>Halalkalibacter sp. nov. isolated from Lonar Lake, India.</title>
        <authorList>
            <person name="Joshi A."/>
            <person name="Thite S."/>
            <person name="Lodha T."/>
        </authorList>
    </citation>
    <scope>NUCLEOTIDE SEQUENCE</scope>
    <source>
        <strain evidence="1">MEB205</strain>
    </source>
</reference>
<protein>
    <submittedName>
        <fullName evidence="1">Uncharacterized protein</fullName>
    </submittedName>
</protein>
<evidence type="ECO:0000313" key="1">
    <source>
        <dbReference type="EMBL" id="MCL7745629.1"/>
    </source>
</evidence>
<dbReference type="EMBL" id="JAKRYL010000001">
    <property type="protein sequence ID" value="MCL7745629.1"/>
    <property type="molecule type" value="Genomic_DNA"/>
</dbReference>
<keyword evidence="2" id="KW-1185">Reference proteome</keyword>
<comment type="caution">
    <text evidence="1">The sequence shown here is derived from an EMBL/GenBank/DDBJ whole genome shotgun (WGS) entry which is preliminary data.</text>
</comment>
<organism evidence="1 2">
    <name type="scientific">Halalkalibacter alkaliphilus</name>
    <dbReference type="NCBI Taxonomy" id="2917993"/>
    <lineage>
        <taxon>Bacteria</taxon>
        <taxon>Bacillati</taxon>
        <taxon>Bacillota</taxon>
        <taxon>Bacilli</taxon>
        <taxon>Bacillales</taxon>
        <taxon>Bacillaceae</taxon>
        <taxon>Halalkalibacter</taxon>
    </lineage>
</organism>
<dbReference type="AlphaFoldDB" id="A0A9X1ZUA1"/>
<proteinExistence type="predicted"/>
<dbReference type="Proteomes" id="UP001139150">
    <property type="component" value="Unassembled WGS sequence"/>
</dbReference>